<dbReference type="InterPro" id="IPR036390">
    <property type="entry name" value="WH_DNA-bd_sf"/>
</dbReference>
<evidence type="ECO:0000313" key="5">
    <source>
        <dbReference type="EMBL" id="MFC5587752.1"/>
    </source>
</evidence>
<dbReference type="InterPro" id="IPR036388">
    <property type="entry name" value="WH-like_DNA-bd_sf"/>
</dbReference>
<keyword evidence="3" id="KW-0804">Transcription</keyword>
<dbReference type="InterPro" id="IPR000835">
    <property type="entry name" value="HTH_MarR-typ"/>
</dbReference>
<dbReference type="Gene3D" id="1.10.10.10">
    <property type="entry name" value="Winged helix-like DNA-binding domain superfamily/Winged helix DNA-binding domain"/>
    <property type="match status" value="1"/>
</dbReference>
<dbReference type="PANTHER" id="PTHR42756">
    <property type="entry name" value="TRANSCRIPTIONAL REGULATOR, MARR"/>
    <property type="match status" value="1"/>
</dbReference>
<dbReference type="EMBL" id="JBHSNO010000001">
    <property type="protein sequence ID" value="MFC5587752.1"/>
    <property type="molecule type" value="Genomic_DNA"/>
</dbReference>
<keyword evidence="2" id="KW-0238">DNA-binding</keyword>
<evidence type="ECO:0000259" key="4">
    <source>
        <dbReference type="PROSITE" id="PS50995"/>
    </source>
</evidence>
<dbReference type="PROSITE" id="PS01117">
    <property type="entry name" value="HTH_MARR_1"/>
    <property type="match status" value="1"/>
</dbReference>
<feature type="domain" description="HTH marR-type" evidence="4">
    <location>
        <begin position="5"/>
        <end position="137"/>
    </location>
</feature>
<evidence type="ECO:0000256" key="1">
    <source>
        <dbReference type="ARBA" id="ARBA00023015"/>
    </source>
</evidence>
<name>A0ABW0TF17_9BACL</name>
<evidence type="ECO:0000313" key="6">
    <source>
        <dbReference type="Proteomes" id="UP001596109"/>
    </source>
</evidence>
<keyword evidence="6" id="KW-1185">Reference proteome</keyword>
<dbReference type="SUPFAM" id="SSF46785">
    <property type="entry name" value="Winged helix' DNA-binding domain"/>
    <property type="match status" value="1"/>
</dbReference>
<accession>A0ABW0TF17</accession>
<protein>
    <submittedName>
        <fullName evidence="5">MarR family winged helix-turn-helix transcriptional regulator</fullName>
    </submittedName>
</protein>
<dbReference type="PROSITE" id="PS50995">
    <property type="entry name" value="HTH_MARR_2"/>
    <property type="match status" value="1"/>
</dbReference>
<dbReference type="SMART" id="SM00347">
    <property type="entry name" value="HTH_MARR"/>
    <property type="match status" value="1"/>
</dbReference>
<dbReference type="InterPro" id="IPR023187">
    <property type="entry name" value="Tscrpt_reg_MarR-type_CS"/>
</dbReference>
<evidence type="ECO:0000256" key="2">
    <source>
        <dbReference type="ARBA" id="ARBA00023125"/>
    </source>
</evidence>
<keyword evidence="1" id="KW-0805">Transcription regulation</keyword>
<dbReference type="Pfam" id="PF01047">
    <property type="entry name" value="MarR"/>
    <property type="match status" value="1"/>
</dbReference>
<sequence length="139" mass="16316">MKTIEQYISYLINRSSTILQSAAKKKFAPYNLAPEQSLILSILRRENGLTQHEIGEKLKKDKANIARMADNLEKKGFIKRVRDPNNRRALKLYMTVEGEKIYDEVLTVYKKFDDEISSRVTAEELREFKRILYKLTSEK</sequence>
<dbReference type="PRINTS" id="PR00598">
    <property type="entry name" value="HTHMARR"/>
</dbReference>
<proteinExistence type="predicted"/>
<organism evidence="5 6">
    <name type="scientific">Sporosarcina soli</name>
    <dbReference type="NCBI Taxonomy" id="334736"/>
    <lineage>
        <taxon>Bacteria</taxon>
        <taxon>Bacillati</taxon>
        <taxon>Bacillota</taxon>
        <taxon>Bacilli</taxon>
        <taxon>Bacillales</taxon>
        <taxon>Caryophanaceae</taxon>
        <taxon>Sporosarcina</taxon>
    </lineage>
</organism>
<evidence type="ECO:0000256" key="3">
    <source>
        <dbReference type="ARBA" id="ARBA00023163"/>
    </source>
</evidence>
<reference evidence="6" key="1">
    <citation type="journal article" date="2019" name="Int. J. Syst. Evol. Microbiol.">
        <title>The Global Catalogue of Microorganisms (GCM) 10K type strain sequencing project: providing services to taxonomists for standard genome sequencing and annotation.</title>
        <authorList>
            <consortium name="The Broad Institute Genomics Platform"/>
            <consortium name="The Broad Institute Genome Sequencing Center for Infectious Disease"/>
            <person name="Wu L."/>
            <person name="Ma J."/>
        </authorList>
    </citation>
    <scope>NUCLEOTIDE SEQUENCE [LARGE SCALE GENOMIC DNA]</scope>
    <source>
        <strain evidence="6">CGMCC 4.1434</strain>
    </source>
</reference>
<dbReference type="RefSeq" id="WP_381430174.1">
    <property type="nucleotide sequence ID" value="NZ_JBHSNO010000001.1"/>
</dbReference>
<gene>
    <name evidence="5" type="ORF">ACFPRA_02360</name>
</gene>
<dbReference type="Proteomes" id="UP001596109">
    <property type="component" value="Unassembled WGS sequence"/>
</dbReference>
<dbReference type="PANTHER" id="PTHR42756:SF1">
    <property type="entry name" value="TRANSCRIPTIONAL REPRESSOR OF EMRAB OPERON"/>
    <property type="match status" value="1"/>
</dbReference>
<comment type="caution">
    <text evidence="5">The sequence shown here is derived from an EMBL/GenBank/DDBJ whole genome shotgun (WGS) entry which is preliminary data.</text>
</comment>